<evidence type="ECO:0000313" key="3">
    <source>
        <dbReference type="Proteomes" id="UP000315082"/>
    </source>
</evidence>
<evidence type="ECO:0000313" key="2">
    <source>
        <dbReference type="EMBL" id="QDV69089.1"/>
    </source>
</evidence>
<protein>
    <submittedName>
        <fullName evidence="2">Uncharacterized protein</fullName>
    </submittedName>
</protein>
<organism evidence="2 3">
    <name type="scientific">Rosistilla carotiformis</name>
    <dbReference type="NCBI Taxonomy" id="2528017"/>
    <lineage>
        <taxon>Bacteria</taxon>
        <taxon>Pseudomonadati</taxon>
        <taxon>Planctomycetota</taxon>
        <taxon>Planctomycetia</taxon>
        <taxon>Pirellulales</taxon>
        <taxon>Pirellulaceae</taxon>
        <taxon>Rosistilla</taxon>
    </lineage>
</organism>
<dbReference type="AlphaFoldDB" id="A0A518JU63"/>
<dbReference type="Proteomes" id="UP000315082">
    <property type="component" value="Chromosome"/>
</dbReference>
<keyword evidence="3" id="KW-1185">Reference proteome</keyword>
<proteinExistence type="predicted"/>
<gene>
    <name evidence="2" type="ORF">Poly24_28030</name>
</gene>
<reference evidence="2 3" key="1">
    <citation type="submission" date="2019-02" db="EMBL/GenBank/DDBJ databases">
        <title>Deep-cultivation of Planctomycetes and their phenomic and genomic characterization uncovers novel biology.</title>
        <authorList>
            <person name="Wiegand S."/>
            <person name="Jogler M."/>
            <person name="Boedeker C."/>
            <person name="Pinto D."/>
            <person name="Vollmers J."/>
            <person name="Rivas-Marin E."/>
            <person name="Kohn T."/>
            <person name="Peeters S.H."/>
            <person name="Heuer A."/>
            <person name="Rast P."/>
            <person name="Oberbeckmann S."/>
            <person name="Bunk B."/>
            <person name="Jeske O."/>
            <person name="Meyerdierks A."/>
            <person name="Storesund J.E."/>
            <person name="Kallscheuer N."/>
            <person name="Luecker S."/>
            <person name="Lage O.M."/>
            <person name="Pohl T."/>
            <person name="Merkel B.J."/>
            <person name="Hornburger P."/>
            <person name="Mueller R.-W."/>
            <person name="Bruemmer F."/>
            <person name="Labrenz M."/>
            <person name="Spormann A.M."/>
            <person name="Op den Camp H."/>
            <person name="Overmann J."/>
            <person name="Amann R."/>
            <person name="Jetten M.S.M."/>
            <person name="Mascher T."/>
            <person name="Medema M.H."/>
            <person name="Devos D.P."/>
            <person name="Kaster A.-K."/>
            <person name="Ovreas L."/>
            <person name="Rohde M."/>
            <person name="Galperin M.Y."/>
            <person name="Jogler C."/>
        </authorList>
    </citation>
    <scope>NUCLEOTIDE SEQUENCE [LARGE SCALE GENOMIC DNA]</scope>
    <source>
        <strain evidence="2 3">Poly24</strain>
    </source>
</reference>
<dbReference type="EMBL" id="CP036348">
    <property type="protein sequence ID" value="QDV69089.1"/>
    <property type="molecule type" value="Genomic_DNA"/>
</dbReference>
<sequence length="96" mass="10604">MADRANSPRRWRIDELDGYPIKINNALPGQSIADNSVQQWSNQDAWRLSLLWQPKQWMVTGATGYASAPSPKSPGVNRRTGSHCKSTGCFGMEALA</sequence>
<name>A0A518JU63_9BACT</name>
<accession>A0A518JU63</accession>
<dbReference type="KEGG" id="rcf:Poly24_28030"/>
<feature type="region of interest" description="Disordered" evidence="1">
    <location>
        <begin position="63"/>
        <end position="83"/>
    </location>
</feature>
<evidence type="ECO:0000256" key="1">
    <source>
        <dbReference type="SAM" id="MobiDB-lite"/>
    </source>
</evidence>